<comment type="caution">
    <text evidence="2">The sequence shown here is derived from an EMBL/GenBank/DDBJ whole genome shotgun (WGS) entry which is preliminary data.</text>
</comment>
<evidence type="ECO:0000313" key="3">
    <source>
        <dbReference type="Proteomes" id="UP000789524"/>
    </source>
</evidence>
<proteinExistence type="predicted"/>
<name>A0A8J2QVZ7_9NEOP</name>
<feature type="compositionally biased region" description="Polar residues" evidence="1">
    <location>
        <begin position="273"/>
        <end position="282"/>
    </location>
</feature>
<accession>A0A8J2QVZ7</accession>
<dbReference type="Gene3D" id="3.10.450.50">
    <property type="match status" value="1"/>
</dbReference>
<sequence>MNSSISVDLNREHLALEAAKCLKNIFANSQNVTKLHKELLEINLSITAYIQEMIHNMSNLPKTPQKRKSRIITTSIKDKQDNPTTPHSKQQSARNFITWYKKLIDGDRQSLGLYLSDDVVLEWFGRTVKTRKKVTTFLKYDMQCSKHDFTTVEATDKIQTRNEQSHSLADTVLASPLSSPEINIPNTQRNGKRKLEICGSPQWADGCNPDDEAEIKCKRQKQNNESISLDIKHLSNENNNDISNFGDGSFNQKHKQANITPPNLECGQGDCKPSTSGTSSENMHETLNGQLPKLAVECNGYIQFTRTRNKHSVDCMKWERRCKVQISYSDDPLNAGEYIIWALRYSDESKCRRNLLTAFEEAAND</sequence>
<feature type="region of interest" description="Disordered" evidence="1">
    <location>
        <begin position="261"/>
        <end position="282"/>
    </location>
</feature>
<dbReference type="OrthoDB" id="8195095at2759"/>
<organism evidence="2 3">
    <name type="scientific">Danaus chrysippus</name>
    <name type="common">African queen</name>
    <dbReference type="NCBI Taxonomy" id="151541"/>
    <lineage>
        <taxon>Eukaryota</taxon>
        <taxon>Metazoa</taxon>
        <taxon>Ecdysozoa</taxon>
        <taxon>Arthropoda</taxon>
        <taxon>Hexapoda</taxon>
        <taxon>Insecta</taxon>
        <taxon>Pterygota</taxon>
        <taxon>Neoptera</taxon>
        <taxon>Endopterygota</taxon>
        <taxon>Lepidoptera</taxon>
        <taxon>Glossata</taxon>
        <taxon>Ditrysia</taxon>
        <taxon>Papilionoidea</taxon>
        <taxon>Nymphalidae</taxon>
        <taxon>Danainae</taxon>
        <taxon>Danaini</taxon>
        <taxon>Danaina</taxon>
        <taxon>Danaus</taxon>
        <taxon>Anosia</taxon>
    </lineage>
</organism>
<dbReference type="InterPro" id="IPR032710">
    <property type="entry name" value="NTF2-like_dom_sf"/>
</dbReference>
<keyword evidence="3" id="KW-1185">Reference proteome</keyword>
<dbReference type="AlphaFoldDB" id="A0A8J2QVZ7"/>
<reference evidence="2" key="1">
    <citation type="submission" date="2021-09" db="EMBL/GenBank/DDBJ databases">
        <authorList>
            <person name="Martin H S."/>
        </authorList>
    </citation>
    <scope>NUCLEOTIDE SEQUENCE</scope>
</reference>
<dbReference type="EMBL" id="CAKASE010000067">
    <property type="protein sequence ID" value="CAG9571927.1"/>
    <property type="molecule type" value="Genomic_DNA"/>
</dbReference>
<dbReference type="Proteomes" id="UP000789524">
    <property type="component" value="Unassembled WGS sequence"/>
</dbReference>
<gene>
    <name evidence="2" type="ORF">DCHRY22_LOCUS9993</name>
</gene>
<protein>
    <submittedName>
        <fullName evidence="2">(African queen) hypothetical protein</fullName>
    </submittedName>
</protein>
<dbReference type="SUPFAM" id="SSF54427">
    <property type="entry name" value="NTF2-like"/>
    <property type="match status" value="1"/>
</dbReference>
<evidence type="ECO:0000256" key="1">
    <source>
        <dbReference type="SAM" id="MobiDB-lite"/>
    </source>
</evidence>
<evidence type="ECO:0000313" key="2">
    <source>
        <dbReference type="EMBL" id="CAG9571927.1"/>
    </source>
</evidence>